<name>A0A9N8HCC6_9STRA</name>
<organism evidence="3 4">
    <name type="scientific">Seminavis robusta</name>
    <dbReference type="NCBI Taxonomy" id="568900"/>
    <lineage>
        <taxon>Eukaryota</taxon>
        <taxon>Sar</taxon>
        <taxon>Stramenopiles</taxon>
        <taxon>Ochrophyta</taxon>
        <taxon>Bacillariophyta</taxon>
        <taxon>Bacillariophyceae</taxon>
        <taxon>Bacillariophycidae</taxon>
        <taxon>Naviculales</taxon>
        <taxon>Naviculaceae</taxon>
        <taxon>Seminavis</taxon>
    </lineage>
</organism>
<feature type="signal peptide" evidence="2">
    <location>
        <begin position="1"/>
        <end position="17"/>
    </location>
</feature>
<sequence>MKFLLLLCWALLGSVSGFNPMAKNVHSTMTPLSPLQPADLGQDYEATSPTTLTAVLGPMAGLTTGLVTFAGAAFAGEEIEMAELPPPYVPAIFAVGLLVGVGVLTGSLGNVIDEEASLGLQSGARARKEIERSRSSYFKKR</sequence>
<dbReference type="EMBL" id="CAICTM010000213">
    <property type="protein sequence ID" value="CAB9504943.1"/>
    <property type="molecule type" value="Genomic_DNA"/>
</dbReference>
<feature type="chain" id="PRO_5040310323" evidence="2">
    <location>
        <begin position="18"/>
        <end position="141"/>
    </location>
</feature>
<evidence type="ECO:0000256" key="1">
    <source>
        <dbReference type="SAM" id="Phobius"/>
    </source>
</evidence>
<comment type="caution">
    <text evidence="3">The sequence shown here is derived from an EMBL/GenBank/DDBJ whole genome shotgun (WGS) entry which is preliminary data.</text>
</comment>
<keyword evidence="1" id="KW-0472">Membrane</keyword>
<accession>A0A9N8HCC6</accession>
<feature type="transmembrane region" description="Helical" evidence="1">
    <location>
        <begin position="51"/>
        <end position="76"/>
    </location>
</feature>
<dbReference type="OrthoDB" id="48733at2759"/>
<keyword evidence="4" id="KW-1185">Reference proteome</keyword>
<keyword evidence="2" id="KW-0732">Signal</keyword>
<gene>
    <name evidence="3" type="ORF">SEMRO_214_G088700.1</name>
</gene>
<keyword evidence="1" id="KW-0812">Transmembrane</keyword>
<protein>
    <submittedName>
        <fullName evidence="3">Uncharacterized protein</fullName>
    </submittedName>
</protein>
<evidence type="ECO:0000256" key="2">
    <source>
        <dbReference type="SAM" id="SignalP"/>
    </source>
</evidence>
<dbReference type="AlphaFoldDB" id="A0A9N8HCC6"/>
<evidence type="ECO:0000313" key="4">
    <source>
        <dbReference type="Proteomes" id="UP001153069"/>
    </source>
</evidence>
<evidence type="ECO:0000313" key="3">
    <source>
        <dbReference type="EMBL" id="CAB9504943.1"/>
    </source>
</evidence>
<keyword evidence="1" id="KW-1133">Transmembrane helix</keyword>
<feature type="transmembrane region" description="Helical" evidence="1">
    <location>
        <begin position="88"/>
        <end position="112"/>
    </location>
</feature>
<dbReference type="Proteomes" id="UP001153069">
    <property type="component" value="Unassembled WGS sequence"/>
</dbReference>
<reference evidence="3" key="1">
    <citation type="submission" date="2020-06" db="EMBL/GenBank/DDBJ databases">
        <authorList>
            <consortium name="Plant Systems Biology data submission"/>
        </authorList>
    </citation>
    <scope>NUCLEOTIDE SEQUENCE</scope>
    <source>
        <strain evidence="3">D6</strain>
    </source>
</reference>
<proteinExistence type="predicted"/>